<dbReference type="RefSeq" id="WP_043756017.1">
    <property type="nucleotide sequence ID" value="NZ_AONC01000052.1"/>
</dbReference>
<dbReference type="Pfam" id="PF00561">
    <property type="entry name" value="Abhydrolase_1"/>
    <property type="match status" value="1"/>
</dbReference>
<protein>
    <submittedName>
        <fullName evidence="2">Alpha/beta hydrolase fold protein</fullName>
    </submittedName>
</protein>
<dbReference type="STRING" id="1249627.D779_3164"/>
<dbReference type="EMBL" id="AONC01000052">
    <property type="protein sequence ID" value="EXJ13964.1"/>
    <property type="molecule type" value="Genomic_DNA"/>
</dbReference>
<evidence type="ECO:0000313" key="3">
    <source>
        <dbReference type="Proteomes" id="UP000019460"/>
    </source>
</evidence>
<gene>
    <name evidence="2" type="ORF">D779_3164</name>
</gene>
<dbReference type="PANTHER" id="PTHR43689:SF8">
    <property type="entry name" value="ALPHA_BETA-HYDROLASES SUPERFAMILY PROTEIN"/>
    <property type="match status" value="1"/>
</dbReference>
<dbReference type="InterPro" id="IPR000639">
    <property type="entry name" value="Epox_hydrolase-like"/>
</dbReference>
<dbReference type="OrthoDB" id="9779853at2"/>
<dbReference type="Gene3D" id="3.40.50.1820">
    <property type="entry name" value="alpha/beta hydrolase"/>
    <property type="match status" value="1"/>
</dbReference>
<dbReference type="PRINTS" id="PR00111">
    <property type="entry name" value="ABHYDROLASE"/>
</dbReference>
<evidence type="ECO:0000313" key="2">
    <source>
        <dbReference type="EMBL" id="EXJ13964.1"/>
    </source>
</evidence>
<dbReference type="eggNOG" id="COG2267">
    <property type="taxonomic scope" value="Bacteria"/>
</dbReference>
<dbReference type="PRINTS" id="PR00412">
    <property type="entry name" value="EPOXHYDRLASE"/>
</dbReference>
<dbReference type="Proteomes" id="UP000019460">
    <property type="component" value="Unassembled WGS sequence"/>
</dbReference>
<comment type="caution">
    <text evidence="2">The sequence shown here is derived from an EMBL/GenBank/DDBJ whole genome shotgun (WGS) entry which is preliminary data.</text>
</comment>
<accession>W9V3R8</accession>
<evidence type="ECO:0000259" key="1">
    <source>
        <dbReference type="Pfam" id="PF00561"/>
    </source>
</evidence>
<organism evidence="2 3">
    <name type="scientific">Imhoffiella purpurea</name>
    <dbReference type="NCBI Taxonomy" id="1249627"/>
    <lineage>
        <taxon>Bacteria</taxon>
        <taxon>Pseudomonadati</taxon>
        <taxon>Pseudomonadota</taxon>
        <taxon>Gammaproteobacteria</taxon>
        <taxon>Chromatiales</taxon>
        <taxon>Chromatiaceae</taxon>
        <taxon>Imhoffiella</taxon>
    </lineage>
</organism>
<dbReference type="PANTHER" id="PTHR43689">
    <property type="entry name" value="HYDROLASE"/>
    <property type="match status" value="1"/>
</dbReference>
<dbReference type="SUPFAM" id="SSF53474">
    <property type="entry name" value="alpha/beta-Hydrolases"/>
    <property type="match status" value="1"/>
</dbReference>
<keyword evidence="3" id="KW-1185">Reference proteome</keyword>
<feature type="domain" description="AB hydrolase-1" evidence="1">
    <location>
        <begin position="37"/>
        <end position="278"/>
    </location>
</feature>
<proteinExistence type="predicted"/>
<dbReference type="GO" id="GO:0016787">
    <property type="term" value="F:hydrolase activity"/>
    <property type="evidence" value="ECO:0007669"/>
    <property type="project" value="UniProtKB-KW"/>
</dbReference>
<sequence length="297" mass="32906">MDKHPSTTDILAETESRFLNVGDFHVHYKRIGSGPRLVLLLHGSFMSLRSWRHLMAPLAEAATVVAIDRPVCGRTSRPLPKGKGPSPYAAEAQADLVAELIQALGFEQAVVVGHSTGGTVAVLTALRHPGRVEGLVLIGAMIFSGYATSEVPGPVLAGMRATKPVFWRFMRFLIRRLYDPALRKFWHGPEGFPAEDLAAYRADFMQGPWGQAFFELFLASHKLDLDPRLPDIQVPALVVTGDHDRAVKPEESRRLADRLPNSELRVIEDCGHLPHEEKHAQFLEALVRYLERLDTGG</sequence>
<dbReference type="AlphaFoldDB" id="W9V3R8"/>
<dbReference type="InterPro" id="IPR000073">
    <property type="entry name" value="AB_hydrolase_1"/>
</dbReference>
<dbReference type="InterPro" id="IPR029058">
    <property type="entry name" value="AB_hydrolase_fold"/>
</dbReference>
<reference evidence="2 3" key="1">
    <citation type="submission" date="2012-11" db="EMBL/GenBank/DDBJ databases">
        <title>Genome assembly of Thiorhodococcus sp. AK35.</title>
        <authorList>
            <person name="Nupur N."/>
            <person name="Khatri I."/>
            <person name="Subramanian S."/>
            <person name="Pinnaka A."/>
        </authorList>
    </citation>
    <scope>NUCLEOTIDE SEQUENCE [LARGE SCALE GENOMIC DNA]</scope>
    <source>
        <strain evidence="2 3">AK35</strain>
    </source>
</reference>
<keyword evidence="2" id="KW-0378">Hydrolase</keyword>
<name>W9V3R8_9GAMM</name>